<dbReference type="AlphaFoldDB" id="A0A392U439"/>
<sequence>TDDTGPSRPRSWKVHLGQSVYSEQ</sequence>
<feature type="region of interest" description="Disordered" evidence="1">
    <location>
        <begin position="1"/>
        <end position="24"/>
    </location>
</feature>
<name>A0A392U439_9FABA</name>
<proteinExistence type="predicted"/>
<accession>A0A392U439</accession>
<evidence type="ECO:0000313" key="2">
    <source>
        <dbReference type="EMBL" id="MCI67477.1"/>
    </source>
</evidence>
<protein>
    <submittedName>
        <fullName evidence="2">Uncharacterized protein</fullName>
    </submittedName>
</protein>
<keyword evidence="3" id="KW-1185">Reference proteome</keyword>
<reference evidence="2 3" key="1">
    <citation type="journal article" date="2018" name="Front. Plant Sci.">
        <title>Red Clover (Trifolium pratense) and Zigzag Clover (T. medium) - A Picture of Genomic Similarities and Differences.</title>
        <authorList>
            <person name="Dluhosova J."/>
            <person name="Istvanek J."/>
            <person name="Nedelnik J."/>
            <person name="Repkova J."/>
        </authorList>
    </citation>
    <scope>NUCLEOTIDE SEQUENCE [LARGE SCALE GENOMIC DNA]</scope>
    <source>
        <strain evidence="3">cv. 10/8</strain>
        <tissue evidence="2">Leaf</tissue>
    </source>
</reference>
<comment type="caution">
    <text evidence="2">The sequence shown here is derived from an EMBL/GenBank/DDBJ whole genome shotgun (WGS) entry which is preliminary data.</text>
</comment>
<evidence type="ECO:0000313" key="3">
    <source>
        <dbReference type="Proteomes" id="UP000265520"/>
    </source>
</evidence>
<feature type="non-terminal residue" evidence="2">
    <location>
        <position position="1"/>
    </location>
</feature>
<organism evidence="2 3">
    <name type="scientific">Trifolium medium</name>
    <dbReference type="NCBI Taxonomy" id="97028"/>
    <lineage>
        <taxon>Eukaryota</taxon>
        <taxon>Viridiplantae</taxon>
        <taxon>Streptophyta</taxon>
        <taxon>Embryophyta</taxon>
        <taxon>Tracheophyta</taxon>
        <taxon>Spermatophyta</taxon>
        <taxon>Magnoliopsida</taxon>
        <taxon>eudicotyledons</taxon>
        <taxon>Gunneridae</taxon>
        <taxon>Pentapetalae</taxon>
        <taxon>rosids</taxon>
        <taxon>fabids</taxon>
        <taxon>Fabales</taxon>
        <taxon>Fabaceae</taxon>
        <taxon>Papilionoideae</taxon>
        <taxon>50 kb inversion clade</taxon>
        <taxon>NPAAA clade</taxon>
        <taxon>Hologalegina</taxon>
        <taxon>IRL clade</taxon>
        <taxon>Trifolieae</taxon>
        <taxon>Trifolium</taxon>
    </lineage>
</organism>
<dbReference type="Proteomes" id="UP000265520">
    <property type="component" value="Unassembled WGS sequence"/>
</dbReference>
<dbReference type="EMBL" id="LXQA010717718">
    <property type="protein sequence ID" value="MCI67477.1"/>
    <property type="molecule type" value="Genomic_DNA"/>
</dbReference>
<evidence type="ECO:0000256" key="1">
    <source>
        <dbReference type="SAM" id="MobiDB-lite"/>
    </source>
</evidence>